<dbReference type="InterPro" id="IPR023996">
    <property type="entry name" value="TonB-dep_OMP_SusC/RagA"/>
</dbReference>
<evidence type="ECO:0000256" key="6">
    <source>
        <dbReference type="ARBA" id="ARBA00023237"/>
    </source>
</evidence>
<evidence type="ECO:0000256" key="8">
    <source>
        <dbReference type="SAM" id="SignalP"/>
    </source>
</evidence>
<evidence type="ECO:0000256" key="1">
    <source>
        <dbReference type="ARBA" id="ARBA00004571"/>
    </source>
</evidence>
<dbReference type="SUPFAM" id="SSF49464">
    <property type="entry name" value="Carboxypeptidase regulatory domain-like"/>
    <property type="match status" value="1"/>
</dbReference>
<evidence type="ECO:0000256" key="7">
    <source>
        <dbReference type="PROSITE-ProRule" id="PRU01360"/>
    </source>
</evidence>
<dbReference type="Gene3D" id="2.60.40.1120">
    <property type="entry name" value="Carboxypeptidase-like, regulatory domain"/>
    <property type="match status" value="1"/>
</dbReference>
<dbReference type="Gene3D" id="2.40.170.20">
    <property type="entry name" value="TonB-dependent receptor, beta-barrel domain"/>
    <property type="match status" value="1"/>
</dbReference>
<feature type="signal peptide" evidence="8">
    <location>
        <begin position="1"/>
        <end position="20"/>
    </location>
</feature>
<keyword evidence="11" id="KW-1185">Reference proteome</keyword>
<dbReference type="Pfam" id="PF07715">
    <property type="entry name" value="Plug"/>
    <property type="match status" value="1"/>
</dbReference>
<keyword evidence="4 7" id="KW-0812">Transmembrane</keyword>
<proteinExistence type="inferred from homology"/>
<comment type="similarity">
    <text evidence="7">Belongs to the TonB-dependent receptor family.</text>
</comment>
<dbReference type="InterPro" id="IPR012910">
    <property type="entry name" value="Plug_dom"/>
</dbReference>
<dbReference type="Pfam" id="PF13715">
    <property type="entry name" value="CarbopepD_reg_2"/>
    <property type="match status" value="1"/>
</dbReference>
<evidence type="ECO:0000256" key="4">
    <source>
        <dbReference type="ARBA" id="ARBA00022692"/>
    </source>
</evidence>
<keyword evidence="8" id="KW-0732">Signal</keyword>
<organism evidence="10 11">
    <name type="scientific">Flavilitoribacter nigricans (strain ATCC 23147 / DSM 23189 / NBRC 102662 / NCIMB 1420 / SS-2)</name>
    <name type="common">Lewinella nigricans</name>
    <dbReference type="NCBI Taxonomy" id="1122177"/>
    <lineage>
        <taxon>Bacteria</taxon>
        <taxon>Pseudomonadati</taxon>
        <taxon>Bacteroidota</taxon>
        <taxon>Saprospiria</taxon>
        <taxon>Saprospirales</taxon>
        <taxon>Lewinellaceae</taxon>
        <taxon>Flavilitoribacter</taxon>
    </lineage>
</organism>
<dbReference type="PROSITE" id="PS52016">
    <property type="entry name" value="TONB_DEPENDENT_REC_3"/>
    <property type="match status" value="1"/>
</dbReference>
<feature type="domain" description="TonB-dependent receptor plug" evidence="9">
    <location>
        <begin position="117"/>
        <end position="235"/>
    </location>
</feature>
<dbReference type="InterPro" id="IPR008969">
    <property type="entry name" value="CarboxyPept-like_regulatory"/>
</dbReference>
<gene>
    <name evidence="10" type="ORF">CRP01_08360</name>
</gene>
<feature type="chain" id="PRO_5013402007" evidence="8">
    <location>
        <begin position="21"/>
        <end position="1072"/>
    </location>
</feature>
<evidence type="ECO:0000256" key="3">
    <source>
        <dbReference type="ARBA" id="ARBA00022452"/>
    </source>
</evidence>
<protein>
    <submittedName>
        <fullName evidence="10">SusC/RagA family TonB-linked outer membrane protein</fullName>
    </submittedName>
</protein>
<dbReference type="InterPro" id="IPR036942">
    <property type="entry name" value="Beta-barrel_TonB_sf"/>
</dbReference>
<accession>A0A2D0NFE7</accession>
<comment type="caution">
    <text evidence="10">The sequence shown here is derived from an EMBL/GenBank/DDBJ whole genome shotgun (WGS) entry which is preliminary data.</text>
</comment>
<dbReference type="EMBL" id="PDUD01000011">
    <property type="protein sequence ID" value="PHN07224.1"/>
    <property type="molecule type" value="Genomic_DNA"/>
</dbReference>
<name>A0A2D0NFE7_FLAN2</name>
<reference evidence="10 11" key="1">
    <citation type="submission" date="2017-10" db="EMBL/GenBank/DDBJ databases">
        <title>The draft genome sequence of Lewinella nigricans NBRC 102662.</title>
        <authorList>
            <person name="Wang K."/>
        </authorList>
    </citation>
    <scope>NUCLEOTIDE SEQUENCE [LARGE SCALE GENOMIC DNA]</scope>
    <source>
        <strain evidence="10 11">NBRC 102662</strain>
    </source>
</reference>
<keyword evidence="2 7" id="KW-0813">Transport</keyword>
<dbReference type="NCBIfam" id="TIGR04056">
    <property type="entry name" value="OMP_RagA_SusC"/>
    <property type="match status" value="1"/>
</dbReference>
<dbReference type="NCBIfam" id="TIGR04057">
    <property type="entry name" value="SusC_RagA_signa"/>
    <property type="match status" value="1"/>
</dbReference>
<evidence type="ECO:0000313" key="10">
    <source>
        <dbReference type="EMBL" id="PHN07224.1"/>
    </source>
</evidence>
<keyword evidence="6 7" id="KW-0998">Cell outer membrane</keyword>
<dbReference type="Gene3D" id="2.170.130.10">
    <property type="entry name" value="TonB-dependent receptor, plug domain"/>
    <property type="match status" value="1"/>
</dbReference>
<keyword evidence="5 7" id="KW-0472">Membrane</keyword>
<dbReference type="InterPro" id="IPR023997">
    <property type="entry name" value="TonB-dep_OMP_SusC/RagA_CS"/>
</dbReference>
<evidence type="ECO:0000259" key="9">
    <source>
        <dbReference type="Pfam" id="PF07715"/>
    </source>
</evidence>
<dbReference type="Proteomes" id="UP000223913">
    <property type="component" value="Unassembled WGS sequence"/>
</dbReference>
<dbReference type="AlphaFoldDB" id="A0A2D0NFE7"/>
<dbReference type="InterPro" id="IPR037066">
    <property type="entry name" value="Plug_dom_sf"/>
</dbReference>
<dbReference type="FunFam" id="2.60.40.1120:FF:000003">
    <property type="entry name" value="Outer membrane protein Omp121"/>
    <property type="match status" value="1"/>
</dbReference>
<evidence type="ECO:0000256" key="5">
    <source>
        <dbReference type="ARBA" id="ARBA00023136"/>
    </source>
</evidence>
<dbReference type="InterPro" id="IPR039426">
    <property type="entry name" value="TonB-dep_rcpt-like"/>
</dbReference>
<dbReference type="GO" id="GO:0009279">
    <property type="term" value="C:cell outer membrane"/>
    <property type="evidence" value="ECO:0007669"/>
    <property type="project" value="UniProtKB-SubCell"/>
</dbReference>
<evidence type="ECO:0000313" key="11">
    <source>
        <dbReference type="Proteomes" id="UP000223913"/>
    </source>
</evidence>
<dbReference type="OrthoDB" id="9768177at2"/>
<keyword evidence="3 7" id="KW-1134">Transmembrane beta strand</keyword>
<dbReference type="SUPFAM" id="SSF56935">
    <property type="entry name" value="Porins"/>
    <property type="match status" value="1"/>
</dbReference>
<sequence>MKKLLLAIVLVCGALGAVIAQTRTVTGVVTDQSGEGLIGASIAVKGTTTGTVSDFDGTYSIRVPETGGTLVFSYTGFSTEEVEIGSQSVINISLQEGVVLSEAVVTALGVQREEKALGYAVQEIESDQLNLSQDPNVISSLSGKVAGVQIISSSGASLGGSAKVRIRGVSGLTGGDPLYIVDGTPISNDNFSGSTSGSDYGNLATDINPNDVEKVSVLKGPAATALYGERASNGVVLITTKKGNYGKKGIGVSVTSSVTADRVYILPNYQNEYAGGYSQEFEEYVDPVDGQTYKGLLYAADESWGPRMDGTQYRPWWSWLPGDDYGTQIPLEAQPDNVRDFFETGLSNINTVAINGGAENMGYRFSFTNQNQGGVIPNSELDKNIVQVNLNSEIVKNLSLEVNANFSSISGLGRPEFGYNGDNPLTSFNQWFQRQLSMDRLADYKNPDGTFRSWNMRSPTNTRPQYWDSPYFSVFENYSTDSRSRYYGNIGLTYQVSDNLTIKGAIRRDDYTQRLEERNATGGLDLDRYREFVAQGREDNYELLAVFADNFGKFSLDATLGGNIRNNSYHSDDVSTAGGLTAPNLFNIEASVDRPNVARTIRNKKVNSVFGSATLGYNSFAYLGVTLRNDWSSALPANNNGYLYPSISGSLVFSELLNSNVISFGKLYGSVAQVGADLNPYQTNLLYNFGANPYGSNATFSVPNTLPNQDLLQTLSTSWETGIDVRMFNDRFGFNAIYYEGNVENDILTVQIPGSSGYSSALVNAGLFTSKGIELALYGTPVRSGNFNWDVRLNYARNRTTVEKLYQDLGNYKLADGIGGQGWGGFTINAIVGQEWGLARGRGFTYDDAGNYVITEGGRYVIDNNKDLGSILPDFQGGFLNTFTIGNFSINAMIDFQAGGQFFSVTKMFNAYSGLGEDTVGDNALGNPVRDPVLNTSGEAVTSVLRGDAAANSGGVLVEGVSESGEPLSVLVDAVSYYGRLFGVHERWLYDASYVKLRELSVGYTLPKEKLGNLPVQSIGFSLIGRNLWLINSNVDGLDPSEILPGANNLVFEERGGLPGVRSFGARLNVTF</sequence>
<evidence type="ECO:0000256" key="2">
    <source>
        <dbReference type="ARBA" id="ARBA00022448"/>
    </source>
</evidence>
<comment type="subcellular location">
    <subcellularLocation>
        <location evidence="1 7">Cell outer membrane</location>
        <topology evidence="1 7">Multi-pass membrane protein</topology>
    </subcellularLocation>
</comment>